<evidence type="ECO:0000313" key="3">
    <source>
        <dbReference type="Proteomes" id="UP001431235"/>
    </source>
</evidence>
<organism evidence="2 3">
    <name type="scientific">Stenotrophomonas mori</name>
    <dbReference type="NCBI Taxonomy" id="2871096"/>
    <lineage>
        <taxon>Bacteria</taxon>
        <taxon>Pseudomonadati</taxon>
        <taxon>Pseudomonadota</taxon>
        <taxon>Gammaproteobacteria</taxon>
        <taxon>Lysobacterales</taxon>
        <taxon>Lysobacteraceae</taxon>
        <taxon>Stenotrophomonas</taxon>
    </lineage>
</organism>
<dbReference type="Gene3D" id="3.30.2310.20">
    <property type="entry name" value="RelE-like"/>
    <property type="match status" value="1"/>
</dbReference>
<keyword evidence="1" id="KW-1277">Toxin-antitoxin system</keyword>
<gene>
    <name evidence="2" type="ORF">K5L01_05270</name>
</gene>
<sequence>MSYRVEFAPEAVAQLVAIEEYIINAGAPAAAIRYVDAVVAYCEGLVTFPERGTRRDDLFPGLRVTNYRGAAVIAFLVDSERGVVSILGVFYGGQDYEGAWSDS</sequence>
<dbReference type="InterPro" id="IPR035093">
    <property type="entry name" value="RelE/ParE_toxin_dom_sf"/>
</dbReference>
<dbReference type="Proteomes" id="UP001431235">
    <property type="component" value="Unassembled WGS sequence"/>
</dbReference>
<reference evidence="2 3" key="1">
    <citation type="submission" date="2021-08" db="EMBL/GenBank/DDBJ databases">
        <title>Novel members of of the genus Stenotrophomonas from differernt environment.</title>
        <authorList>
            <person name="Deng Y."/>
        </authorList>
    </citation>
    <scope>NUCLEOTIDE SEQUENCE [LARGE SCALE GENOMIC DNA]</scope>
    <source>
        <strain evidence="2 3">CPCC 101365</strain>
    </source>
</reference>
<keyword evidence="3" id="KW-1185">Reference proteome</keyword>
<dbReference type="EMBL" id="JAIKTS010000001">
    <property type="protein sequence ID" value="MCL7714068.1"/>
    <property type="molecule type" value="Genomic_DNA"/>
</dbReference>
<dbReference type="Pfam" id="PF05016">
    <property type="entry name" value="ParE_toxin"/>
    <property type="match status" value="1"/>
</dbReference>
<dbReference type="RefSeq" id="WP_250062570.1">
    <property type="nucleotide sequence ID" value="NZ_JAIKTS010000001.1"/>
</dbReference>
<proteinExistence type="predicted"/>
<evidence type="ECO:0000313" key="2">
    <source>
        <dbReference type="EMBL" id="MCL7714068.1"/>
    </source>
</evidence>
<name>A0ABT0SFI9_9GAMM</name>
<dbReference type="InterPro" id="IPR007712">
    <property type="entry name" value="RelE/ParE_toxin"/>
</dbReference>
<accession>A0ABT0SFI9</accession>
<comment type="caution">
    <text evidence="2">The sequence shown here is derived from an EMBL/GenBank/DDBJ whole genome shotgun (WGS) entry which is preliminary data.</text>
</comment>
<evidence type="ECO:0000256" key="1">
    <source>
        <dbReference type="ARBA" id="ARBA00022649"/>
    </source>
</evidence>
<protein>
    <submittedName>
        <fullName evidence="2">Type II toxin-antitoxin system RelE/ParE family toxin</fullName>
    </submittedName>
</protein>